<dbReference type="PROSITE" id="PS51318">
    <property type="entry name" value="TAT"/>
    <property type="match status" value="1"/>
</dbReference>
<name>A0A938YR64_9ACTN</name>
<feature type="signal peptide" evidence="1">
    <location>
        <begin position="1"/>
        <end position="24"/>
    </location>
</feature>
<proteinExistence type="predicted"/>
<keyword evidence="1" id="KW-0732">Signal</keyword>
<dbReference type="PROSITE" id="PS51257">
    <property type="entry name" value="PROKAR_LIPOPROTEIN"/>
    <property type="match status" value="1"/>
</dbReference>
<dbReference type="EMBL" id="JAERWL010000014">
    <property type="protein sequence ID" value="MBM9477942.1"/>
    <property type="molecule type" value="Genomic_DNA"/>
</dbReference>
<dbReference type="AlphaFoldDB" id="A0A938YR64"/>
<dbReference type="SUPFAM" id="SSF53850">
    <property type="entry name" value="Periplasmic binding protein-like II"/>
    <property type="match status" value="1"/>
</dbReference>
<gene>
    <name evidence="2" type="ORF">JL107_15950</name>
</gene>
<dbReference type="PANTHER" id="PTHR43649:SF12">
    <property type="entry name" value="DIACETYLCHITOBIOSE BINDING PROTEIN DASA"/>
    <property type="match status" value="1"/>
</dbReference>
<dbReference type="InterPro" id="IPR050490">
    <property type="entry name" value="Bact_solute-bd_prot1"/>
</dbReference>
<feature type="chain" id="PRO_5039369400" evidence="1">
    <location>
        <begin position="25"/>
        <end position="445"/>
    </location>
</feature>
<dbReference type="Gene3D" id="3.40.190.10">
    <property type="entry name" value="Periplasmic binding protein-like II"/>
    <property type="match status" value="2"/>
</dbReference>
<comment type="caution">
    <text evidence="2">The sequence shown here is derived from an EMBL/GenBank/DDBJ whole genome shotgun (WGS) entry which is preliminary data.</text>
</comment>
<reference evidence="2" key="1">
    <citation type="submission" date="2021-01" db="EMBL/GenBank/DDBJ databases">
        <title>KCTC 19127 draft genome.</title>
        <authorList>
            <person name="An D."/>
        </authorList>
    </citation>
    <scope>NUCLEOTIDE SEQUENCE</scope>
    <source>
        <strain evidence="2">KCTC 19127</strain>
    </source>
</reference>
<sequence>MTHQMNRRQLLQAMSALAAIPALGGLAACSTSTAPAGAAAGSGATAGAALEFWTRETQDNGARQPRIIERLAAFDAERGTTVTPQFLVFQESVQKTQAALAAGNPPDVGQQGPDVTLGFAAAGNLLNIDDVFAGLEDRLLDLQKDAFVVYEDATFGVPWYVETRVLFYHKDLLEQAGVEPPTTWDEWLAVAKATTRGDDQFGFLFGPEGPQPGQLFIPLATAAGAPLLDAQGQISADTEGHRAALQLLKDMYDAGAIPAAFPTYKNNDVTQLFAQKKSAMYWANGEVLLALNTIDPSLSENIGAVLTPVPKAGDVSRSFLGGFELFAFAGTQAPEDAKALINYLFDPTWYGEYVKATKGAALPVTKELAADPFFTDDPNLKVLIEQLQTAVRYGGPDYGNVPYLGEAEGKALFSKAVLDVFTGAQTVDGAVTTLDGELKAIAGQQ</sequence>
<dbReference type="Proteomes" id="UP000663801">
    <property type="component" value="Unassembled WGS sequence"/>
</dbReference>
<dbReference type="InterPro" id="IPR006059">
    <property type="entry name" value="SBP"/>
</dbReference>
<evidence type="ECO:0000256" key="1">
    <source>
        <dbReference type="SAM" id="SignalP"/>
    </source>
</evidence>
<keyword evidence="3" id="KW-1185">Reference proteome</keyword>
<evidence type="ECO:0000313" key="2">
    <source>
        <dbReference type="EMBL" id="MBM9477942.1"/>
    </source>
</evidence>
<dbReference type="InterPro" id="IPR006311">
    <property type="entry name" value="TAT_signal"/>
</dbReference>
<dbReference type="Pfam" id="PF01547">
    <property type="entry name" value="SBP_bac_1"/>
    <property type="match status" value="1"/>
</dbReference>
<dbReference type="PANTHER" id="PTHR43649">
    <property type="entry name" value="ARABINOSE-BINDING PROTEIN-RELATED"/>
    <property type="match status" value="1"/>
</dbReference>
<accession>A0A938YR64</accession>
<dbReference type="RefSeq" id="WP_205258065.1">
    <property type="nucleotide sequence ID" value="NZ_BAAAPV010000002.1"/>
</dbReference>
<organism evidence="2 3">
    <name type="scientific">Nakamurella flavida</name>
    <dbReference type="NCBI Taxonomy" id="363630"/>
    <lineage>
        <taxon>Bacteria</taxon>
        <taxon>Bacillati</taxon>
        <taxon>Actinomycetota</taxon>
        <taxon>Actinomycetes</taxon>
        <taxon>Nakamurellales</taxon>
        <taxon>Nakamurellaceae</taxon>
        <taxon>Nakamurella</taxon>
    </lineage>
</organism>
<protein>
    <submittedName>
        <fullName evidence="2">Extracellular solute-binding protein</fullName>
    </submittedName>
</protein>
<evidence type="ECO:0000313" key="3">
    <source>
        <dbReference type="Proteomes" id="UP000663801"/>
    </source>
</evidence>